<dbReference type="PROSITE" id="PS50847">
    <property type="entry name" value="GRAM_POS_ANCHORING"/>
    <property type="match status" value="1"/>
</dbReference>
<proteinExistence type="predicted"/>
<gene>
    <name evidence="8" type="ORF">F6X95_01345</name>
</gene>
<feature type="domain" description="Gram-positive cocci surface proteins LPxTG" evidence="7">
    <location>
        <begin position="343"/>
        <end position="377"/>
    </location>
</feature>
<evidence type="ECO:0000259" key="7">
    <source>
        <dbReference type="PROSITE" id="PS50847"/>
    </source>
</evidence>
<dbReference type="InterPro" id="IPR019931">
    <property type="entry name" value="LPXTG_anchor"/>
</dbReference>
<keyword evidence="4" id="KW-0572">Peptidoglycan-anchor</keyword>
<keyword evidence="3" id="KW-0732">Signal</keyword>
<name>A0A5N0Z390_9ENTE</name>
<feature type="compositionally biased region" description="Low complexity" evidence="5">
    <location>
        <begin position="227"/>
        <end position="302"/>
    </location>
</feature>
<evidence type="ECO:0000313" key="8">
    <source>
        <dbReference type="EMBL" id="KAA9208758.1"/>
    </source>
</evidence>
<feature type="compositionally biased region" description="Low complexity" evidence="5">
    <location>
        <begin position="312"/>
        <end position="342"/>
    </location>
</feature>
<dbReference type="EMBL" id="VYUT01000001">
    <property type="protein sequence ID" value="KAA9208758.1"/>
    <property type="molecule type" value="Genomic_DNA"/>
</dbReference>
<sequence length="377" mass="39276">MKKRILLSLLGTVVLGTSMLSTTTQNVEAIFLGNYQGQNLADRLKNEGHTAYVDNLLKKEIESTSVEISSKKDSEVSFSIEVPTWVVVTAGSGEWIERIAGNNNLGVPGYTQMYYGKNNDYNRTFEVRGLSIDSKTKANNIATNITSNVTTNNMLEITASVKLNEDVTDTEIPLEVTADAIELGTTVVDPTGNKLNPSLEVQNVIFEGNGNTKLDLGTVNVAVKADTTTSSSTTPSTSTSSSSSTTPSTSTSSSSSTTPSTSTSSSSSTTPSTSTSSSSSASASSSGMSTDPSTSTSSSVTTAQAKTPVLYTASGSSSSSSSSTMPTSSTSAKISSTASASTLPKTGEKQSIWITLMGIVLLGASMFYLKKNKVKNK</sequence>
<dbReference type="AlphaFoldDB" id="A0A5N0Z390"/>
<keyword evidence="2" id="KW-0964">Secreted</keyword>
<feature type="transmembrane region" description="Helical" evidence="6">
    <location>
        <begin position="351"/>
        <end position="369"/>
    </location>
</feature>
<keyword evidence="6" id="KW-0472">Membrane</keyword>
<dbReference type="NCBIfam" id="TIGR01167">
    <property type="entry name" value="LPXTG_anchor"/>
    <property type="match status" value="1"/>
</dbReference>
<keyword evidence="6" id="KW-0812">Transmembrane</keyword>
<protein>
    <submittedName>
        <fullName evidence="8">LPXTG cell wall anchor domain-containing protein</fullName>
    </submittedName>
</protein>
<evidence type="ECO:0000256" key="6">
    <source>
        <dbReference type="SAM" id="Phobius"/>
    </source>
</evidence>
<dbReference type="Proteomes" id="UP000326078">
    <property type="component" value="Unassembled WGS sequence"/>
</dbReference>
<evidence type="ECO:0000256" key="5">
    <source>
        <dbReference type="SAM" id="MobiDB-lite"/>
    </source>
</evidence>
<evidence type="ECO:0000256" key="3">
    <source>
        <dbReference type="ARBA" id="ARBA00022729"/>
    </source>
</evidence>
<accession>A0A5N0Z390</accession>
<evidence type="ECO:0000256" key="2">
    <source>
        <dbReference type="ARBA" id="ARBA00022525"/>
    </source>
</evidence>
<evidence type="ECO:0000256" key="1">
    <source>
        <dbReference type="ARBA" id="ARBA00022512"/>
    </source>
</evidence>
<comment type="caution">
    <text evidence="8">The sequence shown here is derived from an EMBL/GenBank/DDBJ whole genome shotgun (WGS) entry which is preliminary data.</text>
</comment>
<keyword evidence="1" id="KW-0134">Cell wall</keyword>
<evidence type="ECO:0000256" key="4">
    <source>
        <dbReference type="ARBA" id="ARBA00023088"/>
    </source>
</evidence>
<evidence type="ECO:0000313" key="9">
    <source>
        <dbReference type="Proteomes" id="UP000326078"/>
    </source>
</evidence>
<reference evidence="8 9" key="1">
    <citation type="submission" date="2019-09" db="EMBL/GenBank/DDBJ databases">
        <title>Vancomyinc resistant enterococci isolated from farm animals in Switzerland.</title>
        <authorList>
            <person name="Stevens M.J.A."/>
            <person name="Stephan R."/>
            <person name="Morach M."/>
            <person name="Nuesch-Inderbinen M."/>
        </authorList>
    </citation>
    <scope>NUCLEOTIDE SEQUENCE [LARGE SCALE GENOMIC DNA]</scope>
    <source>
        <strain evidence="8 9">GH27</strain>
    </source>
</reference>
<keyword evidence="6" id="KW-1133">Transmembrane helix</keyword>
<dbReference type="Pfam" id="PF00746">
    <property type="entry name" value="Gram_pos_anchor"/>
    <property type="match status" value="1"/>
</dbReference>
<feature type="region of interest" description="Disordered" evidence="5">
    <location>
        <begin position="226"/>
        <end position="342"/>
    </location>
</feature>
<organism evidence="8 9">
    <name type="scientific">Enterococcus durans</name>
    <dbReference type="NCBI Taxonomy" id="53345"/>
    <lineage>
        <taxon>Bacteria</taxon>
        <taxon>Bacillati</taxon>
        <taxon>Bacillota</taxon>
        <taxon>Bacilli</taxon>
        <taxon>Lactobacillales</taxon>
        <taxon>Enterococcaceae</taxon>
        <taxon>Enterococcus</taxon>
    </lineage>
</organism>